<sequence length="205" mass="21964">MDELGNPHWISALATGDDHNHVVHAVRDLEPAEALELLGVDRTDIRPCELPDQPAELARAAVRPLNPSAVLIAGRAGDWTFVYDDFGVTGWLSHLAERPPPEAAKVLSGKGSAAATSHVSITGNTGFTYATGGEILVDVSDKPFERSDLLEEPPAEIRAALDAAGSFDIEYDDGLPMRMICALAGLPRTLDELRRIPLLIAPLES</sequence>
<comment type="caution">
    <text evidence="1">The sequence shown here is derived from an EMBL/GenBank/DDBJ whole genome shotgun (WGS) entry which is preliminary data.</text>
</comment>
<keyword evidence="2" id="KW-1185">Reference proteome</keyword>
<evidence type="ECO:0000313" key="1">
    <source>
        <dbReference type="EMBL" id="GAA1968591.1"/>
    </source>
</evidence>
<evidence type="ECO:0000313" key="2">
    <source>
        <dbReference type="Proteomes" id="UP001501116"/>
    </source>
</evidence>
<dbReference type="RefSeq" id="WP_344422636.1">
    <property type="nucleotide sequence ID" value="NZ_BAAANN010000019.1"/>
</dbReference>
<accession>A0ABN2RGR8</accession>
<protein>
    <submittedName>
        <fullName evidence="1">Uncharacterized protein</fullName>
    </submittedName>
</protein>
<gene>
    <name evidence="1" type="ORF">GCM10009754_47020</name>
</gene>
<dbReference type="Proteomes" id="UP001501116">
    <property type="component" value="Unassembled WGS sequence"/>
</dbReference>
<proteinExistence type="predicted"/>
<name>A0ABN2RGR8_9PSEU</name>
<dbReference type="EMBL" id="BAAANN010000019">
    <property type="protein sequence ID" value="GAA1968591.1"/>
    <property type="molecule type" value="Genomic_DNA"/>
</dbReference>
<organism evidence="1 2">
    <name type="scientific">Amycolatopsis minnesotensis</name>
    <dbReference type="NCBI Taxonomy" id="337894"/>
    <lineage>
        <taxon>Bacteria</taxon>
        <taxon>Bacillati</taxon>
        <taxon>Actinomycetota</taxon>
        <taxon>Actinomycetes</taxon>
        <taxon>Pseudonocardiales</taxon>
        <taxon>Pseudonocardiaceae</taxon>
        <taxon>Amycolatopsis</taxon>
    </lineage>
</organism>
<reference evidence="1 2" key="1">
    <citation type="journal article" date="2019" name="Int. J. Syst. Evol. Microbiol.">
        <title>The Global Catalogue of Microorganisms (GCM) 10K type strain sequencing project: providing services to taxonomists for standard genome sequencing and annotation.</title>
        <authorList>
            <consortium name="The Broad Institute Genomics Platform"/>
            <consortium name="The Broad Institute Genome Sequencing Center for Infectious Disease"/>
            <person name="Wu L."/>
            <person name="Ma J."/>
        </authorList>
    </citation>
    <scope>NUCLEOTIDE SEQUENCE [LARGE SCALE GENOMIC DNA]</scope>
    <source>
        <strain evidence="1 2">JCM 14545</strain>
    </source>
</reference>